<reference evidence="2 3" key="2">
    <citation type="submission" date="2018-11" db="EMBL/GenBank/DDBJ databases">
        <authorList>
            <consortium name="Pathogen Informatics"/>
        </authorList>
    </citation>
    <scope>NUCLEOTIDE SEQUENCE [LARGE SCALE GENOMIC DNA]</scope>
</reference>
<protein>
    <submittedName>
        <fullName evidence="4">Leucine-rich repeat-containing protein</fullName>
    </submittedName>
</protein>
<dbReference type="InterPro" id="IPR032675">
    <property type="entry name" value="LRR_dom_sf"/>
</dbReference>
<dbReference type="Gene3D" id="3.80.10.10">
    <property type="entry name" value="Ribonuclease Inhibitor"/>
    <property type="match status" value="1"/>
</dbReference>
<dbReference type="Proteomes" id="UP000274504">
    <property type="component" value="Unassembled WGS sequence"/>
</dbReference>
<dbReference type="WBParaSite" id="HDID_0000157101-mRNA-1">
    <property type="protein sequence ID" value="HDID_0000157101-mRNA-1"/>
    <property type="gene ID" value="HDID_0000157101"/>
</dbReference>
<reference evidence="4" key="1">
    <citation type="submission" date="2017-02" db="UniProtKB">
        <authorList>
            <consortium name="WormBaseParasite"/>
        </authorList>
    </citation>
    <scope>IDENTIFICATION</scope>
</reference>
<feature type="domain" description="Zer-1-like leucine-rich repeats region" evidence="1">
    <location>
        <begin position="113"/>
        <end position="211"/>
    </location>
</feature>
<name>A0A0R3SAZ0_HYMDI</name>
<evidence type="ECO:0000313" key="3">
    <source>
        <dbReference type="Proteomes" id="UP000274504"/>
    </source>
</evidence>
<dbReference type="PANTHER" id="PTHR12904:SF22">
    <property type="entry name" value="ZYG-11 FAMILY MEMBER B, CELL CYCLE REGULATOR"/>
    <property type="match status" value="1"/>
</dbReference>
<dbReference type="InterPro" id="IPR056845">
    <property type="entry name" value="LRR_Zer-1"/>
</dbReference>
<dbReference type="PANTHER" id="PTHR12904">
    <property type="match status" value="1"/>
</dbReference>
<dbReference type="Pfam" id="PF25013">
    <property type="entry name" value="LRR_Zer-1"/>
    <property type="match status" value="1"/>
</dbReference>
<gene>
    <name evidence="2" type="ORF">HDID_LOCUS1572</name>
</gene>
<dbReference type="InterPro" id="IPR051341">
    <property type="entry name" value="Zyg-11_UBL_adapter"/>
</dbReference>
<dbReference type="AlphaFoldDB" id="A0A0R3SAZ0"/>
<proteinExistence type="predicted"/>
<evidence type="ECO:0000313" key="4">
    <source>
        <dbReference type="WBParaSite" id="HDID_0000157101-mRNA-1"/>
    </source>
</evidence>
<organism evidence="4">
    <name type="scientific">Hymenolepis diminuta</name>
    <name type="common">Rat tapeworm</name>
    <dbReference type="NCBI Taxonomy" id="6216"/>
    <lineage>
        <taxon>Eukaryota</taxon>
        <taxon>Metazoa</taxon>
        <taxon>Spiralia</taxon>
        <taxon>Lophotrochozoa</taxon>
        <taxon>Platyhelminthes</taxon>
        <taxon>Cestoda</taxon>
        <taxon>Eucestoda</taxon>
        <taxon>Cyclophyllidea</taxon>
        <taxon>Hymenolepididae</taxon>
        <taxon>Hymenolepis</taxon>
    </lineage>
</organism>
<accession>A0A0R3SAZ0</accession>
<evidence type="ECO:0000313" key="2">
    <source>
        <dbReference type="EMBL" id="VDL19033.1"/>
    </source>
</evidence>
<evidence type="ECO:0000259" key="1">
    <source>
        <dbReference type="Pfam" id="PF25013"/>
    </source>
</evidence>
<dbReference type="OrthoDB" id="5783533at2759"/>
<dbReference type="GO" id="GO:0031462">
    <property type="term" value="C:Cul2-RING ubiquitin ligase complex"/>
    <property type="evidence" value="ECO:0007669"/>
    <property type="project" value="TreeGrafter"/>
</dbReference>
<dbReference type="SUPFAM" id="SSF52047">
    <property type="entry name" value="RNI-like"/>
    <property type="match status" value="1"/>
</dbReference>
<sequence length="311" mass="36200">MIMKELGGLGLLTNERLTLFSKQQVILHSITLQNVHLTPLSVSIFRDFTLYHITALNVTGINISDFICTFSESTVENLHTLKLMNMKIEKKTKYPLIAALGNTNFVNDYLYNLVKALRRLEYLDISRTKVTDISCLMELRNNLTSLIIHGLELENKQSLKVMLLTILDLKELRVLDISNGLWRTHHRLRTVDRLIESGRFPYLKYFDMSGNPFRLNIIGGMSETQKIFISETLYFVSDLVRRGHYFSPTFFECYVYSAGVWLACERIDRERSHDIATQLIQRMLNYSLIVIEEHWIHKNKNPIHNSSDLLL</sequence>
<dbReference type="EMBL" id="UYSG01000303">
    <property type="protein sequence ID" value="VDL19033.1"/>
    <property type="molecule type" value="Genomic_DNA"/>
</dbReference>
<dbReference type="STRING" id="6216.A0A0R3SAZ0"/>